<evidence type="ECO:0000313" key="2">
    <source>
        <dbReference type="EMBL" id="MBJ7599812.1"/>
    </source>
</evidence>
<reference evidence="2" key="1">
    <citation type="submission" date="2020-10" db="EMBL/GenBank/DDBJ databases">
        <title>Ca. Dormibacterota MAGs.</title>
        <authorList>
            <person name="Montgomery K."/>
        </authorList>
    </citation>
    <scope>NUCLEOTIDE SEQUENCE [LARGE SCALE GENOMIC DNA]</scope>
    <source>
        <strain evidence="2">SC8812_S17_10</strain>
    </source>
</reference>
<dbReference type="AlphaFoldDB" id="A0A934NER0"/>
<keyword evidence="1" id="KW-0812">Transmembrane</keyword>
<dbReference type="RefSeq" id="WP_338203433.1">
    <property type="nucleotide sequence ID" value="NZ_JAEKNR010000175.1"/>
</dbReference>
<feature type="transmembrane region" description="Helical" evidence="1">
    <location>
        <begin position="29"/>
        <end position="52"/>
    </location>
</feature>
<organism evidence="2 3">
    <name type="scientific">Candidatus Nephthysia bennettiae</name>
    <dbReference type="NCBI Taxonomy" id="3127016"/>
    <lineage>
        <taxon>Bacteria</taxon>
        <taxon>Bacillati</taxon>
        <taxon>Candidatus Dormiibacterota</taxon>
        <taxon>Candidatus Dormibacteria</taxon>
        <taxon>Candidatus Dormibacterales</taxon>
        <taxon>Candidatus Dormibacteraceae</taxon>
        <taxon>Candidatus Nephthysia</taxon>
    </lineage>
</organism>
<comment type="caution">
    <text evidence="2">The sequence shown here is derived from an EMBL/GenBank/DDBJ whole genome shotgun (WGS) entry which is preliminary data.</text>
</comment>
<evidence type="ECO:0000256" key="1">
    <source>
        <dbReference type="SAM" id="Phobius"/>
    </source>
</evidence>
<dbReference type="Proteomes" id="UP000612893">
    <property type="component" value="Unassembled WGS sequence"/>
</dbReference>
<protein>
    <submittedName>
        <fullName evidence="2">Uncharacterized protein</fullName>
    </submittedName>
</protein>
<sequence length="189" mass="20803">MPERTPEIYHITADIDRVETSITIAGRRIAVRAAAVLIVGLLASFALTSLLLPPLGPVLAVPIGLTPLYLAALVAFVRTPDGRHWEALLLDRLRFTRMAKLAVNMSDGVELERSNKIINLREEVIPVVDTTTDTQPIRRTLHEIDLPVTIEAEAAGLRMAIDDKVLIIQHDVARNRLRVTVEKRAAGDG</sequence>
<keyword evidence="1" id="KW-0472">Membrane</keyword>
<dbReference type="EMBL" id="JAEKNR010000175">
    <property type="protein sequence ID" value="MBJ7599812.1"/>
    <property type="molecule type" value="Genomic_DNA"/>
</dbReference>
<accession>A0A934NER0</accession>
<keyword evidence="3" id="KW-1185">Reference proteome</keyword>
<evidence type="ECO:0000313" key="3">
    <source>
        <dbReference type="Proteomes" id="UP000612893"/>
    </source>
</evidence>
<proteinExistence type="predicted"/>
<feature type="transmembrane region" description="Helical" evidence="1">
    <location>
        <begin position="58"/>
        <end position="77"/>
    </location>
</feature>
<name>A0A934NER0_9BACT</name>
<gene>
    <name evidence="2" type="ORF">JF922_17260</name>
</gene>
<keyword evidence="1" id="KW-1133">Transmembrane helix</keyword>